<dbReference type="InterPro" id="IPR026579">
    <property type="entry name" value="FtsQ"/>
</dbReference>
<dbReference type="InterPro" id="IPR005548">
    <property type="entry name" value="Cell_div_FtsQ/DivIB_C"/>
</dbReference>
<dbReference type="GO" id="GO:0090529">
    <property type="term" value="P:cell septum assembly"/>
    <property type="evidence" value="ECO:0007669"/>
    <property type="project" value="InterPro"/>
</dbReference>
<evidence type="ECO:0000256" key="7">
    <source>
        <dbReference type="ARBA" id="ARBA00023136"/>
    </source>
</evidence>
<dbReference type="InterPro" id="IPR013685">
    <property type="entry name" value="POTRA_FtsQ_type"/>
</dbReference>
<dbReference type="HAMAP" id="MF_00911">
    <property type="entry name" value="FtsQ_subfam"/>
    <property type="match status" value="1"/>
</dbReference>
<evidence type="ECO:0000256" key="4">
    <source>
        <dbReference type="ARBA" id="ARBA00022618"/>
    </source>
</evidence>
<dbReference type="PANTHER" id="PTHR35851">
    <property type="entry name" value="CELL DIVISION PROTEIN FTSQ"/>
    <property type="match status" value="1"/>
</dbReference>
<dbReference type="InterPro" id="IPR034746">
    <property type="entry name" value="POTRA"/>
</dbReference>
<keyword evidence="4 9" id="KW-0132">Cell division</keyword>
<comment type="similarity">
    <text evidence="9">Belongs to the FtsQ/DivIB family. FtsQ subfamily.</text>
</comment>
<evidence type="ECO:0000256" key="8">
    <source>
        <dbReference type="ARBA" id="ARBA00023306"/>
    </source>
</evidence>
<dbReference type="GO" id="GO:0032153">
    <property type="term" value="C:cell division site"/>
    <property type="evidence" value="ECO:0007669"/>
    <property type="project" value="UniProtKB-UniRule"/>
</dbReference>
<evidence type="ECO:0000256" key="2">
    <source>
        <dbReference type="ARBA" id="ARBA00022475"/>
    </source>
</evidence>
<evidence type="ECO:0000256" key="6">
    <source>
        <dbReference type="ARBA" id="ARBA00022989"/>
    </source>
</evidence>
<name>A0A1C2DYD1_9HYPH</name>
<dbReference type="Gene3D" id="3.40.50.11690">
    <property type="entry name" value="Cell division protein FtsQ/DivIB"/>
    <property type="match status" value="1"/>
</dbReference>
<proteinExistence type="inferred from homology"/>
<feature type="domain" description="POTRA" evidence="10">
    <location>
        <begin position="92"/>
        <end position="160"/>
    </location>
</feature>
<keyword evidence="8 9" id="KW-0131">Cell cycle</keyword>
<dbReference type="InterPro" id="IPR045335">
    <property type="entry name" value="FtsQ_C_sf"/>
</dbReference>
<comment type="function">
    <text evidence="9">Essential cell division protein.</text>
</comment>
<reference evidence="11 12" key="1">
    <citation type="submission" date="2016-08" db="EMBL/GenBank/DDBJ databases">
        <title>Whole genome sequence of Mesorhizobium sp. strain UASWS1009 isolated from industrial sewage.</title>
        <authorList>
            <person name="Crovadore J."/>
            <person name="Calmin G."/>
            <person name="Chablais R."/>
            <person name="Cochard B."/>
            <person name="Lefort F."/>
        </authorList>
    </citation>
    <scope>NUCLEOTIDE SEQUENCE [LARGE SCALE GENOMIC DNA]</scope>
    <source>
        <strain evidence="11 12">UASWS1009</strain>
    </source>
</reference>
<evidence type="ECO:0000256" key="9">
    <source>
        <dbReference type="HAMAP-Rule" id="MF_00911"/>
    </source>
</evidence>
<dbReference type="AlphaFoldDB" id="A0A1C2DYD1"/>
<comment type="subcellular location">
    <subcellularLocation>
        <location evidence="9">Cell inner membrane</location>
        <topology evidence="9">Single-pass type II membrane protein</topology>
    </subcellularLocation>
    <subcellularLocation>
        <location evidence="1">Membrane</location>
    </subcellularLocation>
    <text evidence="9">Localizes to the division septum.</text>
</comment>
<keyword evidence="12" id="KW-1185">Reference proteome</keyword>
<keyword evidence="6 9" id="KW-1133">Transmembrane helix</keyword>
<evidence type="ECO:0000256" key="3">
    <source>
        <dbReference type="ARBA" id="ARBA00022519"/>
    </source>
</evidence>
<keyword evidence="3 9" id="KW-0997">Cell inner membrane</keyword>
<dbReference type="Pfam" id="PF03799">
    <property type="entry name" value="FtsQ_DivIB_C"/>
    <property type="match status" value="1"/>
</dbReference>
<keyword evidence="5 9" id="KW-0812">Transmembrane</keyword>
<evidence type="ECO:0000256" key="5">
    <source>
        <dbReference type="ARBA" id="ARBA00022692"/>
    </source>
</evidence>
<gene>
    <name evidence="9" type="primary">ftsQ</name>
    <name evidence="11" type="ORF">QV13_09060</name>
</gene>
<dbReference type="RefSeq" id="WP_024923430.1">
    <property type="nucleotide sequence ID" value="NZ_MDEO01000030.1"/>
</dbReference>
<sequence length="313" mass="34388">MSALNWGQNGRRGAMPRAGLGASSWFDRFVLPKMLRKPMRTLGRLGRGDFTAPPFTATAMTAVLMASSLTYGAYLGGHLDGFVQDVTARTGFAVDQIKVVGNRETSEIDILDKLDLNGWTSLVGFSAEGARERIASLPWVEGVAVRKIYPHLLEVRIEERQAFAIWQRGSDLSIIERDGRVIAPYIGGDQSRLPLLVGVGAPEHAPDLMAKVAGFADLAKRVRGYIRVAERRWDLKLDNGITIKLPEDGIDQALADLARMDREKGILSRDIAAVDMRLPDRLTVQLTPEAVTARDAALKEQSKMAKRKAGQQI</sequence>
<dbReference type="EMBL" id="MDEO01000030">
    <property type="protein sequence ID" value="OCX19764.1"/>
    <property type="molecule type" value="Genomic_DNA"/>
</dbReference>
<keyword evidence="2 9" id="KW-1003">Cell membrane</keyword>
<dbReference type="GO" id="GO:0005886">
    <property type="term" value="C:plasma membrane"/>
    <property type="evidence" value="ECO:0007669"/>
    <property type="project" value="UniProtKB-SubCell"/>
</dbReference>
<protein>
    <recommendedName>
        <fullName evidence="9">Cell division protein FtsQ</fullName>
    </recommendedName>
</protein>
<evidence type="ECO:0000259" key="10">
    <source>
        <dbReference type="PROSITE" id="PS51779"/>
    </source>
</evidence>
<dbReference type="Proteomes" id="UP000094412">
    <property type="component" value="Unassembled WGS sequence"/>
</dbReference>
<comment type="caution">
    <text evidence="11">The sequence shown here is derived from an EMBL/GenBank/DDBJ whole genome shotgun (WGS) entry which is preliminary data.</text>
</comment>
<accession>A0A1C2DYD1</accession>
<dbReference type="PROSITE" id="PS51779">
    <property type="entry name" value="POTRA"/>
    <property type="match status" value="1"/>
</dbReference>
<evidence type="ECO:0000313" key="11">
    <source>
        <dbReference type="EMBL" id="OCX19764.1"/>
    </source>
</evidence>
<evidence type="ECO:0000256" key="1">
    <source>
        <dbReference type="ARBA" id="ARBA00004370"/>
    </source>
</evidence>
<dbReference type="PANTHER" id="PTHR35851:SF1">
    <property type="entry name" value="CELL DIVISION PROTEIN FTSQ"/>
    <property type="match status" value="1"/>
</dbReference>
<dbReference type="STRING" id="1566387.QV13_09060"/>
<dbReference type="Pfam" id="PF08478">
    <property type="entry name" value="POTRA_1"/>
    <property type="match status" value="1"/>
</dbReference>
<dbReference type="Gene3D" id="3.10.20.310">
    <property type="entry name" value="membrane protein fhac"/>
    <property type="match status" value="1"/>
</dbReference>
<evidence type="ECO:0000313" key="12">
    <source>
        <dbReference type="Proteomes" id="UP000094412"/>
    </source>
</evidence>
<dbReference type="OrthoDB" id="9783091at2"/>
<organism evidence="11 12">
    <name type="scientific">Mesorhizobium hungaricum</name>
    <dbReference type="NCBI Taxonomy" id="1566387"/>
    <lineage>
        <taxon>Bacteria</taxon>
        <taxon>Pseudomonadati</taxon>
        <taxon>Pseudomonadota</taxon>
        <taxon>Alphaproteobacteria</taxon>
        <taxon>Hyphomicrobiales</taxon>
        <taxon>Phyllobacteriaceae</taxon>
        <taxon>Mesorhizobium</taxon>
    </lineage>
</organism>
<keyword evidence="7 9" id="KW-0472">Membrane</keyword>
<dbReference type="GO" id="GO:0043093">
    <property type="term" value="P:FtsZ-dependent cytokinesis"/>
    <property type="evidence" value="ECO:0007669"/>
    <property type="project" value="UniProtKB-UniRule"/>
</dbReference>